<dbReference type="AlphaFoldDB" id="A0ABD5LPF2"/>
<dbReference type="RefSeq" id="WP_353574435.1">
    <property type="nucleotide sequence ID" value="NZ_JBETME010000008.1"/>
</dbReference>
<evidence type="ECO:0000313" key="3">
    <source>
        <dbReference type="Proteomes" id="UP001438189"/>
    </source>
</evidence>
<dbReference type="Pfam" id="PF13557">
    <property type="entry name" value="Phenol_MetA_deg"/>
    <property type="match status" value="1"/>
</dbReference>
<feature type="signal peptide" evidence="1">
    <location>
        <begin position="1"/>
        <end position="24"/>
    </location>
</feature>
<comment type="caution">
    <text evidence="2">The sequence shown here is derived from an EMBL/GenBank/DDBJ whole genome shotgun (WGS) entry which is preliminary data.</text>
</comment>
<dbReference type="InterPro" id="IPR025737">
    <property type="entry name" value="FApF"/>
</dbReference>
<feature type="chain" id="PRO_5044844878" evidence="1">
    <location>
        <begin position="25"/>
        <end position="291"/>
    </location>
</feature>
<name>A0ABD5LPF2_AGRRD</name>
<reference evidence="2 3" key="1">
    <citation type="submission" date="2024-06" db="EMBL/GenBank/DDBJ databases">
        <title>Genome sequencing of Agrobacterium spp. from tobacco in Serbia.</title>
        <authorList>
            <person name="Ilicic R.J."/>
            <person name="Studholme D.J."/>
            <person name="Jelusic A."/>
            <person name="Barac G."/>
            <person name="Bagi F."/>
            <person name="Popovic Milovanovic T."/>
        </authorList>
    </citation>
    <scope>NUCLEOTIDE SEQUENCE [LARGE SCALE GENOMIC DNA]</scope>
    <source>
        <strain evidence="2 3">DA1</strain>
    </source>
</reference>
<keyword evidence="1" id="KW-0732">Signal</keyword>
<evidence type="ECO:0000313" key="2">
    <source>
        <dbReference type="EMBL" id="MES4992480.1"/>
    </source>
</evidence>
<sequence>MRKLNFALVGQFVLFSGLAGTADALDIQPYDVVPAPAGTAVWTTYIFYGKSNTAYLNGDEVGGDLKTLSVSQRLTYYFDIMGHPALVTGIVPYVDLRDANLAGTPLNDANGIGDTTLAFTYWLYSDPDTNRHLDMTTYLVVPTGNYEPGDALNVGSNRTSYALQLNGAYGLGPQWLLEGSMDVSFYRDNTNSGGGGGILEQDPTYSAQLWLSYAATPKLSFSAGWGGFWGGEQKLNGVANGFDSDRQQLRAAASWWVNPTLQVLGQVNRDLEVNGGFEADTSFLLRVSKLF</sequence>
<organism evidence="2 3">
    <name type="scientific">Agrobacterium radiobacter</name>
    <dbReference type="NCBI Taxonomy" id="362"/>
    <lineage>
        <taxon>Bacteria</taxon>
        <taxon>Pseudomonadati</taxon>
        <taxon>Pseudomonadota</taxon>
        <taxon>Alphaproteobacteria</taxon>
        <taxon>Hyphomicrobiales</taxon>
        <taxon>Rhizobiaceae</taxon>
        <taxon>Rhizobium/Agrobacterium group</taxon>
        <taxon>Agrobacterium</taxon>
        <taxon>Agrobacterium tumefaciens complex</taxon>
    </lineage>
</organism>
<proteinExistence type="predicted"/>
<gene>
    <name evidence="2" type="ORF">ABVB70_19280</name>
</gene>
<dbReference type="Proteomes" id="UP001438189">
    <property type="component" value="Unassembled WGS sequence"/>
</dbReference>
<protein>
    <submittedName>
        <fullName evidence="2">Transporter</fullName>
    </submittedName>
</protein>
<accession>A0ABD5LPF2</accession>
<dbReference type="EMBL" id="JBETME010000008">
    <property type="protein sequence ID" value="MES4992480.1"/>
    <property type="molecule type" value="Genomic_DNA"/>
</dbReference>
<evidence type="ECO:0000256" key="1">
    <source>
        <dbReference type="SAM" id="SignalP"/>
    </source>
</evidence>